<name>A0A150IWV1_9EURY</name>
<dbReference type="SUPFAM" id="SSF56228">
    <property type="entry name" value="Aldehyde ferredoxin oxidoreductase, N-terminal domain"/>
    <property type="match status" value="1"/>
</dbReference>
<dbReference type="InterPro" id="IPR001203">
    <property type="entry name" value="OxRdtase_Ald_Fedxn_C"/>
</dbReference>
<dbReference type="Gene3D" id="1.10.569.10">
    <property type="entry name" value="Aldehyde Ferredoxin Oxidoreductase Protein, subunit A, domain 2"/>
    <property type="match status" value="1"/>
</dbReference>
<dbReference type="Proteomes" id="UP000075398">
    <property type="component" value="Unassembled WGS sequence"/>
</dbReference>
<dbReference type="Gene3D" id="3.60.9.10">
    <property type="entry name" value="Aldehyde ferredoxin oxidoreductase, N-terminal domain"/>
    <property type="match status" value="1"/>
</dbReference>
<dbReference type="InterPro" id="IPR013984">
    <property type="entry name" value="Ald_Fedxn_OxRdtase_dom2"/>
</dbReference>
<dbReference type="Pfam" id="PF02730">
    <property type="entry name" value="AFOR_N"/>
    <property type="match status" value="1"/>
</dbReference>
<organism evidence="11 12">
    <name type="scientific">Candidatus Methanofastidiosum methylothiophilum</name>
    <dbReference type="NCBI Taxonomy" id="1705564"/>
    <lineage>
        <taxon>Archaea</taxon>
        <taxon>Methanobacteriati</taxon>
        <taxon>Methanobacteriota</taxon>
        <taxon>Stenosarchaea group</taxon>
        <taxon>Candidatus Methanofastidiosia</taxon>
        <taxon>Candidatus Methanofastidiosales</taxon>
        <taxon>Candidatus Methanofastidiosaceae</taxon>
        <taxon>Candidatus Methanofastidiosum</taxon>
    </lineage>
</organism>
<dbReference type="InterPro" id="IPR036503">
    <property type="entry name" value="Ald_Fedxn_OxRdtase_N_sf"/>
</dbReference>
<comment type="similarity">
    <text evidence="2">Belongs to the AOR/FOR family.</text>
</comment>
<proteinExistence type="inferred from homology"/>
<dbReference type="PATRIC" id="fig|1705409.3.peg.1802"/>
<dbReference type="InterPro" id="IPR013983">
    <property type="entry name" value="Ald_Fedxn_OxRdtase_N"/>
</dbReference>
<dbReference type="Pfam" id="PF01314">
    <property type="entry name" value="AFOR_C"/>
    <property type="match status" value="1"/>
</dbReference>
<feature type="region of interest" description="Disordered" evidence="9">
    <location>
        <begin position="438"/>
        <end position="458"/>
    </location>
</feature>
<dbReference type="PANTHER" id="PTHR30038">
    <property type="entry name" value="ALDEHYDE FERREDOXIN OXIDOREDUCTASE"/>
    <property type="match status" value="1"/>
</dbReference>
<evidence type="ECO:0000256" key="9">
    <source>
        <dbReference type="SAM" id="MobiDB-lite"/>
    </source>
</evidence>
<reference evidence="11 12" key="1">
    <citation type="journal article" date="2016" name="ISME J.">
        <title>Chasing the elusive Euryarchaeota class WSA2: genomes reveal a uniquely fastidious methyl-reducing methanogen.</title>
        <authorList>
            <person name="Nobu M.K."/>
            <person name="Narihiro T."/>
            <person name="Kuroda K."/>
            <person name="Mei R."/>
            <person name="Liu W.T."/>
        </authorList>
    </citation>
    <scope>NUCLEOTIDE SEQUENCE [LARGE SCALE GENOMIC DNA]</scope>
    <source>
        <strain evidence="11">U1lsi0528_Bin055</strain>
    </source>
</reference>
<protein>
    <submittedName>
        <fullName evidence="11">Tungsten-containing aldehyde ferredoxin oxidoreductase</fullName>
        <ecNumber evidence="11">1.2.7.5</ecNumber>
    </submittedName>
</protein>
<evidence type="ECO:0000256" key="3">
    <source>
        <dbReference type="ARBA" id="ARBA00022485"/>
    </source>
</evidence>
<evidence type="ECO:0000256" key="7">
    <source>
        <dbReference type="ARBA" id="ARBA00023014"/>
    </source>
</evidence>
<gene>
    <name evidence="11" type="primary">aor_1</name>
    <name evidence="11" type="ORF">AMQ22_01715</name>
</gene>
<keyword evidence="5 11" id="KW-0560">Oxidoreductase</keyword>
<dbReference type="EC" id="1.2.7.5" evidence="11"/>
<evidence type="ECO:0000256" key="1">
    <source>
        <dbReference type="ARBA" id="ARBA00001966"/>
    </source>
</evidence>
<dbReference type="AlphaFoldDB" id="A0A150IWV1"/>
<dbReference type="InterPro" id="IPR051919">
    <property type="entry name" value="W-dependent_AOR"/>
</dbReference>
<keyword evidence="3" id="KW-0004">4Fe-4S</keyword>
<accession>A0A150IWV1</accession>
<dbReference type="InterPro" id="IPR036021">
    <property type="entry name" value="Tungsten_al_ferr_oxy-like_C"/>
</dbReference>
<keyword evidence="7" id="KW-0411">Iron-sulfur</keyword>
<dbReference type="Gene3D" id="1.10.599.10">
    <property type="entry name" value="Aldehyde Ferredoxin Oxidoreductase Protein, subunit A, domain 3"/>
    <property type="match status" value="1"/>
</dbReference>
<evidence type="ECO:0000313" key="11">
    <source>
        <dbReference type="EMBL" id="KYC49144.1"/>
    </source>
</evidence>
<comment type="cofactor">
    <cofactor evidence="8">
        <name>tungstopterin</name>
        <dbReference type="ChEBI" id="CHEBI:30402"/>
    </cofactor>
</comment>
<dbReference type="GO" id="GO:0009055">
    <property type="term" value="F:electron transfer activity"/>
    <property type="evidence" value="ECO:0007669"/>
    <property type="project" value="InterPro"/>
</dbReference>
<evidence type="ECO:0000259" key="10">
    <source>
        <dbReference type="SMART" id="SM00790"/>
    </source>
</evidence>
<evidence type="ECO:0000256" key="8">
    <source>
        <dbReference type="ARBA" id="ARBA00049934"/>
    </source>
</evidence>
<keyword evidence="4" id="KW-0479">Metal-binding</keyword>
<evidence type="ECO:0000313" key="12">
    <source>
        <dbReference type="Proteomes" id="UP000075398"/>
    </source>
</evidence>
<evidence type="ECO:0000256" key="5">
    <source>
        <dbReference type="ARBA" id="ARBA00023002"/>
    </source>
</evidence>
<dbReference type="SMART" id="SM00790">
    <property type="entry name" value="AFOR_N"/>
    <property type="match status" value="1"/>
</dbReference>
<dbReference type="GO" id="GO:0051539">
    <property type="term" value="F:4 iron, 4 sulfur cluster binding"/>
    <property type="evidence" value="ECO:0007669"/>
    <property type="project" value="UniProtKB-KW"/>
</dbReference>
<comment type="cofactor">
    <cofactor evidence="1">
        <name>[4Fe-4S] cluster</name>
        <dbReference type="ChEBI" id="CHEBI:49883"/>
    </cofactor>
</comment>
<dbReference type="STRING" id="1705564.APG08_01047"/>
<dbReference type="PANTHER" id="PTHR30038:SF0">
    <property type="entry name" value="TUNGSTEN-CONTAINING ALDEHYDE FERREDOXIN OXIDOREDUCTASE"/>
    <property type="match status" value="1"/>
</dbReference>
<evidence type="ECO:0000256" key="6">
    <source>
        <dbReference type="ARBA" id="ARBA00023004"/>
    </source>
</evidence>
<sequence length="605" mass="66279">MVYGYAGKILHIDLTTGKIEVETPNEEFYRKWLGGNGFVIKYLYDGLKKGTDPLDPEAVSVFASGPLSGTLAHGAGRTHFGAKSPQTGLLADSSAGGGFAAMLKYAGYDAVVIKGKAASPVMIVINNDKVEIRDAQRFWGLLTIETQHRIKKELTHEYKVACIGPAGEKLVPMTSIITDTRVAGRSGNGAVWGSKNLKAIAIYGDKDVKVADMGKVKALYGEFAQKAKETLAGLSKYGTTALPASINAFGGMGTRNMQFETFEHVDKIGGETLNTQHLIRHRSCFSCCIHCAKDFKVNKWDAVSEGPEYETQYSFGSMPAIADVDYVIAADRLSDEYGIDTISAGVTASMVMELMERGLLTEKDTGGKIYKFENGEDLLELVRIIGEKRGEFGELIGKGTRALAEKLGGDAYKYAFHVKGLEPAGHSPRAQKTMSVGYATSPRGGSHHDARPIEYGLPPEKRNTTEGRALNAFNTQNWTCLGDTLVVCHFAEKIYGTSVAQVHSDWINAVTGWNTTLDEVKLMAERIYNLERLFTIRESGKARTGDTLPWRTMNEPIPSGTSKGMYTTQKELDTMLDEYYDLRGWDRKGVPTKATLKRLGLEEYS</sequence>
<comment type="caution">
    <text evidence="11">The sequence shown here is derived from an EMBL/GenBank/DDBJ whole genome shotgun (WGS) entry which is preliminary data.</text>
</comment>
<dbReference type="SUPFAM" id="SSF48310">
    <property type="entry name" value="Aldehyde ferredoxin oxidoreductase, C-terminal domains"/>
    <property type="match status" value="1"/>
</dbReference>
<dbReference type="EMBL" id="LNGC01000106">
    <property type="protein sequence ID" value="KYC49144.1"/>
    <property type="molecule type" value="Genomic_DNA"/>
</dbReference>
<dbReference type="InterPro" id="IPR013985">
    <property type="entry name" value="Ald_Fedxn_OxRdtase_dom3"/>
</dbReference>
<evidence type="ECO:0000256" key="2">
    <source>
        <dbReference type="ARBA" id="ARBA00011032"/>
    </source>
</evidence>
<dbReference type="GO" id="GO:0046872">
    <property type="term" value="F:metal ion binding"/>
    <property type="evidence" value="ECO:0007669"/>
    <property type="project" value="UniProtKB-KW"/>
</dbReference>
<keyword evidence="6" id="KW-0408">Iron</keyword>
<dbReference type="GO" id="GO:0033726">
    <property type="term" value="F:aldehyde ferredoxin oxidoreductase activity"/>
    <property type="evidence" value="ECO:0007669"/>
    <property type="project" value="UniProtKB-EC"/>
</dbReference>
<feature type="domain" description="Aldehyde ferredoxin oxidoreductase N-terminal" evidence="10">
    <location>
        <begin position="5"/>
        <end position="206"/>
    </location>
</feature>
<evidence type="ECO:0000256" key="4">
    <source>
        <dbReference type="ARBA" id="ARBA00022723"/>
    </source>
</evidence>